<reference evidence="6 7" key="1">
    <citation type="submission" date="2019-06" db="EMBL/GenBank/DDBJ databases">
        <title>Whole genome shotgun sequence of Streptomyces cacaoi subsp. cacaoi NBRC 12748.</title>
        <authorList>
            <person name="Hosoyama A."/>
            <person name="Uohara A."/>
            <person name="Ohji S."/>
            <person name="Ichikawa N."/>
        </authorList>
    </citation>
    <scope>NUCLEOTIDE SEQUENCE [LARGE SCALE GENOMIC DNA]</scope>
    <source>
        <strain evidence="6 7">NBRC 12748</strain>
    </source>
</reference>
<evidence type="ECO:0000256" key="3">
    <source>
        <dbReference type="ARBA" id="ARBA00022729"/>
    </source>
</evidence>
<keyword evidence="3 4" id="KW-0732">Signal</keyword>
<dbReference type="GO" id="GO:0030246">
    <property type="term" value="F:carbohydrate binding"/>
    <property type="evidence" value="ECO:0007669"/>
    <property type="project" value="UniProtKB-ARBA"/>
</dbReference>
<dbReference type="PANTHER" id="PTHR46847">
    <property type="entry name" value="D-ALLOSE-BINDING PERIPLASMIC PROTEIN-RELATED"/>
    <property type="match status" value="1"/>
</dbReference>
<dbReference type="OrthoDB" id="1957427at2"/>
<dbReference type="SUPFAM" id="SSF53822">
    <property type="entry name" value="Periplasmic binding protein-like I"/>
    <property type="match status" value="1"/>
</dbReference>
<dbReference type="Gene3D" id="3.40.50.2300">
    <property type="match status" value="2"/>
</dbReference>
<organism evidence="6 7">
    <name type="scientific">Streptomyces cacaoi</name>
    <dbReference type="NCBI Taxonomy" id="1898"/>
    <lineage>
        <taxon>Bacteria</taxon>
        <taxon>Bacillati</taxon>
        <taxon>Actinomycetota</taxon>
        <taxon>Actinomycetes</taxon>
        <taxon>Kitasatosporales</taxon>
        <taxon>Streptomycetaceae</taxon>
        <taxon>Streptomyces</taxon>
    </lineage>
</organism>
<evidence type="ECO:0000259" key="5">
    <source>
        <dbReference type="Pfam" id="PF13407"/>
    </source>
</evidence>
<evidence type="ECO:0000256" key="2">
    <source>
        <dbReference type="ARBA" id="ARBA00007639"/>
    </source>
</evidence>
<dbReference type="GO" id="GO:0030313">
    <property type="term" value="C:cell envelope"/>
    <property type="evidence" value="ECO:0007669"/>
    <property type="project" value="UniProtKB-SubCell"/>
</dbReference>
<comment type="subcellular location">
    <subcellularLocation>
        <location evidence="1">Cell envelope</location>
    </subcellularLocation>
</comment>
<keyword evidence="7" id="KW-1185">Reference proteome</keyword>
<dbReference type="InterPro" id="IPR025997">
    <property type="entry name" value="SBP_2_dom"/>
</dbReference>
<dbReference type="CDD" id="cd01536">
    <property type="entry name" value="PBP1_ABC_sugar_binding-like"/>
    <property type="match status" value="1"/>
</dbReference>
<proteinExistence type="inferred from homology"/>
<protein>
    <submittedName>
        <fullName evidence="6">ABC transporter substrate-binding protein</fullName>
    </submittedName>
</protein>
<gene>
    <name evidence="6" type="ORF">SCA03_59030</name>
</gene>
<accession>A0A4Y3R6X2</accession>
<evidence type="ECO:0000256" key="1">
    <source>
        <dbReference type="ARBA" id="ARBA00004196"/>
    </source>
</evidence>
<dbReference type="EMBL" id="BJMM01000048">
    <property type="protein sequence ID" value="GEB53352.1"/>
    <property type="molecule type" value="Genomic_DNA"/>
</dbReference>
<evidence type="ECO:0000256" key="4">
    <source>
        <dbReference type="SAM" id="SignalP"/>
    </source>
</evidence>
<feature type="signal peptide" evidence="4">
    <location>
        <begin position="1"/>
        <end position="24"/>
    </location>
</feature>
<dbReference type="PROSITE" id="PS51257">
    <property type="entry name" value="PROKAR_LIPOPROTEIN"/>
    <property type="match status" value="1"/>
</dbReference>
<sequence length="348" mass="37445">MRQRTPITTGAACCAVLLAATALAGCNRGSEGSAAAKGRVGIDMPRTDTDFWTAYQGYVRKGVDKGTVAALPLSNSQNDVAKLVANVQTFTDQGAKAVVMAPQDTGAISTTLERLEKRNIPVVTVDTRPDKGQVYMVVRADNRAYGRKSCEYLGEKLGGEGRVAELQGDLSSVNGRDRSQAFASCMKKKYPKIKVHELPTNWDGKEASGKLQSLLAQHPDLDGIYMQAGGAFLQPTLALLGQKNRLKKAGTEGHITIISNDGIPEELAAIRKGTIDATLSQPADLYAEYALYYARAALDGKKFEPGPTDHGSKIIKLPNGMEDQLPAPLVTRKNVDDKGLWANQLEKK</sequence>
<name>A0A4Y3R6X2_STRCI</name>
<evidence type="ECO:0000313" key="7">
    <source>
        <dbReference type="Proteomes" id="UP000319210"/>
    </source>
</evidence>
<dbReference type="PANTHER" id="PTHR46847:SF1">
    <property type="entry name" value="D-ALLOSE-BINDING PERIPLASMIC PROTEIN-RELATED"/>
    <property type="match status" value="1"/>
</dbReference>
<feature type="chain" id="PRO_5021488821" evidence="4">
    <location>
        <begin position="25"/>
        <end position="348"/>
    </location>
</feature>
<evidence type="ECO:0000313" key="6">
    <source>
        <dbReference type="EMBL" id="GEB53352.1"/>
    </source>
</evidence>
<feature type="domain" description="Periplasmic binding protein" evidence="5">
    <location>
        <begin position="41"/>
        <end position="302"/>
    </location>
</feature>
<dbReference type="Proteomes" id="UP000319210">
    <property type="component" value="Unassembled WGS sequence"/>
</dbReference>
<dbReference type="AlphaFoldDB" id="A0A4Y3R6X2"/>
<dbReference type="Pfam" id="PF13407">
    <property type="entry name" value="Peripla_BP_4"/>
    <property type="match status" value="1"/>
</dbReference>
<comment type="caution">
    <text evidence="6">The sequence shown here is derived from an EMBL/GenBank/DDBJ whole genome shotgun (WGS) entry which is preliminary data.</text>
</comment>
<comment type="similarity">
    <text evidence="2">Belongs to the bacterial solute-binding protein 2 family.</text>
</comment>
<dbReference type="RefSeq" id="WP_030884219.1">
    <property type="nucleotide sequence ID" value="NZ_BJMM01000048.1"/>
</dbReference>
<dbReference type="InterPro" id="IPR028082">
    <property type="entry name" value="Peripla_BP_I"/>
</dbReference>